<organism evidence="1 2">
    <name type="scientific">Brassica cretica</name>
    <name type="common">Mustard</name>
    <dbReference type="NCBI Taxonomy" id="69181"/>
    <lineage>
        <taxon>Eukaryota</taxon>
        <taxon>Viridiplantae</taxon>
        <taxon>Streptophyta</taxon>
        <taxon>Embryophyta</taxon>
        <taxon>Tracheophyta</taxon>
        <taxon>Spermatophyta</taxon>
        <taxon>Magnoliopsida</taxon>
        <taxon>eudicotyledons</taxon>
        <taxon>Gunneridae</taxon>
        <taxon>Pentapetalae</taxon>
        <taxon>rosids</taxon>
        <taxon>malvids</taxon>
        <taxon>Brassicales</taxon>
        <taxon>Brassicaceae</taxon>
        <taxon>Brassiceae</taxon>
        <taxon>Brassica</taxon>
    </lineage>
</organism>
<dbReference type="Proteomes" id="UP000266723">
    <property type="component" value="Unassembled WGS sequence"/>
</dbReference>
<gene>
    <name evidence="1" type="ORF">DY000_02049262</name>
</gene>
<sequence>MQQEVGQIRHFPLVQQMFFSQRYGVIRFCVELEVADVNDSATFVVFDKDMTKITKKDSYSGS</sequence>
<proteinExistence type="predicted"/>
<dbReference type="EMBL" id="QGKV02000297">
    <property type="protein sequence ID" value="KAF3610435.1"/>
    <property type="molecule type" value="Genomic_DNA"/>
</dbReference>
<keyword evidence="2" id="KW-1185">Reference proteome</keyword>
<reference evidence="1 2" key="1">
    <citation type="journal article" date="2020" name="BMC Genomics">
        <title>Intraspecific diversification of the crop wild relative Brassica cretica Lam. using demographic model selection.</title>
        <authorList>
            <person name="Kioukis A."/>
            <person name="Michalopoulou V.A."/>
            <person name="Briers L."/>
            <person name="Pirintsos S."/>
            <person name="Studholme D.J."/>
            <person name="Pavlidis P."/>
            <person name="Sarris P.F."/>
        </authorList>
    </citation>
    <scope>NUCLEOTIDE SEQUENCE [LARGE SCALE GENOMIC DNA]</scope>
    <source>
        <strain evidence="2">cv. PFS-1207/04</strain>
    </source>
</reference>
<comment type="caution">
    <text evidence="1">The sequence shown here is derived from an EMBL/GenBank/DDBJ whole genome shotgun (WGS) entry which is preliminary data.</text>
</comment>
<accession>A0ABQ7F4T4</accession>
<evidence type="ECO:0000313" key="1">
    <source>
        <dbReference type="EMBL" id="KAF3610435.1"/>
    </source>
</evidence>
<evidence type="ECO:0008006" key="3">
    <source>
        <dbReference type="Google" id="ProtNLM"/>
    </source>
</evidence>
<evidence type="ECO:0000313" key="2">
    <source>
        <dbReference type="Proteomes" id="UP000266723"/>
    </source>
</evidence>
<protein>
    <recommendedName>
        <fullName evidence="3">Replication factor A C-terminal domain-containing protein</fullName>
    </recommendedName>
</protein>
<name>A0ABQ7F4T4_BRACR</name>